<dbReference type="Pfam" id="PF23321">
    <property type="entry name" value="R1_ABCA1"/>
    <property type="match status" value="1"/>
</dbReference>
<evidence type="ECO:0000256" key="5">
    <source>
        <dbReference type="ARBA" id="ARBA00022741"/>
    </source>
</evidence>
<dbReference type="InterPro" id="IPR026082">
    <property type="entry name" value="ABCA"/>
</dbReference>
<proteinExistence type="inferred from homology"/>
<dbReference type="PROSITE" id="PS50893">
    <property type="entry name" value="ABC_TRANSPORTER_2"/>
    <property type="match status" value="1"/>
</dbReference>
<dbReference type="SMART" id="SM00382">
    <property type="entry name" value="AAA"/>
    <property type="match status" value="1"/>
</dbReference>
<feature type="transmembrane region" description="Helical" evidence="9">
    <location>
        <begin position="250"/>
        <end position="269"/>
    </location>
</feature>
<dbReference type="Gene3D" id="3.40.50.300">
    <property type="entry name" value="P-loop containing nucleotide triphosphate hydrolases"/>
    <property type="match status" value="1"/>
</dbReference>
<comment type="similarity">
    <text evidence="2">Belongs to the ABC transporter superfamily. ABCA family.</text>
</comment>
<feature type="transmembrane region" description="Helical" evidence="9">
    <location>
        <begin position="95"/>
        <end position="116"/>
    </location>
</feature>
<keyword evidence="4 9" id="KW-0812">Transmembrane</keyword>
<dbReference type="InterPro" id="IPR013525">
    <property type="entry name" value="ABC2_TM"/>
</dbReference>
<dbReference type="CDD" id="cd03263">
    <property type="entry name" value="ABC_subfamily_A"/>
    <property type="match status" value="1"/>
</dbReference>
<comment type="subcellular location">
    <subcellularLocation>
        <location evidence="1">Membrane</location>
        <topology evidence="1">Multi-pass membrane protein</topology>
    </subcellularLocation>
</comment>
<comment type="caution">
    <text evidence="11">The sequence shown here is derived from an EMBL/GenBank/DDBJ whole genome shotgun (WGS) entry which is preliminary data.</text>
</comment>
<evidence type="ECO:0000313" key="11">
    <source>
        <dbReference type="EMBL" id="KAK2169391.1"/>
    </source>
</evidence>
<evidence type="ECO:0000256" key="2">
    <source>
        <dbReference type="ARBA" id="ARBA00008869"/>
    </source>
</evidence>
<evidence type="ECO:0000256" key="8">
    <source>
        <dbReference type="ARBA" id="ARBA00023136"/>
    </source>
</evidence>
<evidence type="ECO:0000256" key="4">
    <source>
        <dbReference type="ARBA" id="ARBA00022692"/>
    </source>
</evidence>
<keyword evidence="3" id="KW-0813">Transport</keyword>
<feature type="transmembrane region" description="Helical" evidence="9">
    <location>
        <begin position="211"/>
        <end position="238"/>
    </location>
</feature>
<keyword evidence="6" id="KW-0067">ATP-binding</keyword>
<dbReference type="InterPro" id="IPR027417">
    <property type="entry name" value="P-loop_NTPase"/>
</dbReference>
<feature type="transmembrane region" description="Helical" evidence="9">
    <location>
        <begin position="178"/>
        <end position="205"/>
    </location>
</feature>
<accession>A0AAD9NIC3</accession>
<feature type="transmembrane region" description="Helical" evidence="9">
    <location>
        <begin position="330"/>
        <end position="351"/>
    </location>
</feature>
<protein>
    <recommendedName>
        <fullName evidence="10">ABC transporter domain-containing protein</fullName>
    </recommendedName>
</protein>
<reference evidence="11" key="1">
    <citation type="journal article" date="2023" name="Mol. Biol. Evol.">
        <title>Third-Generation Sequencing Reveals the Adaptive Role of the Epigenome in Three Deep-Sea Polychaetes.</title>
        <authorList>
            <person name="Perez M."/>
            <person name="Aroh O."/>
            <person name="Sun Y."/>
            <person name="Lan Y."/>
            <person name="Juniper S.K."/>
            <person name="Young C.R."/>
            <person name="Angers B."/>
            <person name="Qian P.Y."/>
        </authorList>
    </citation>
    <scope>NUCLEOTIDE SEQUENCE</scope>
    <source>
        <strain evidence="11">P08H-3</strain>
    </source>
</reference>
<keyword evidence="12" id="KW-1185">Reference proteome</keyword>
<dbReference type="SUPFAM" id="SSF52540">
    <property type="entry name" value="P-loop containing nucleoside triphosphate hydrolases"/>
    <property type="match status" value="1"/>
</dbReference>
<organism evidence="11 12">
    <name type="scientific">Paralvinella palmiformis</name>
    <dbReference type="NCBI Taxonomy" id="53620"/>
    <lineage>
        <taxon>Eukaryota</taxon>
        <taxon>Metazoa</taxon>
        <taxon>Spiralia</taxon>
        <taxon>Lophotrochozoa</taxon>
        <taxon>Annelida</taxon>
        <taxon>Polychaeta</taxon>
        <taxon>Sedentaria</taxon>
        <taxon>Canalipalpata</taxon>
        <taxon>Terebellida</taxon>
        <taxon>Terebelliformia</taxon>
        <taxon>Alvinellidae</taxon>
        <taxon>Paralvinella</taxon>
    </lineage>
</organism>
<dbReference type="EMBL" id="JAODUP010000010">
    <property type="protein sequence ID" value="KAK2169391.1"/>
    <property type="molecule type" value="Genomic_DNA"/>
</dbReference>
<gene>
    <name evidence="11" type="ORF">LSH36_10g03041</name>
</gene>
<keyword evidence="7 9" id="KW-1133">Transmembrane helix</keyword>
<name>A0AAD9NIC3_9ANNE</name>
<dbReference type="InterPro" id="IPR003593">
    <property type="entry name" value="AAA+_ATPase"/>
</dbReference>
<keyword evidence="8 9" id="KW-0472">Membrane</keyword>
<feature type="transmembrane region" description="Helical" evidence="9">
    <location>
        <begin position="281"/>
        <end position="301"/>
    </location>
</feature>
<evidence type="ECO:0000256" key="9">
    <source>
        <dbReference type="SAM" id="Phobius"/>
    </source>
</evidence>
<dbReference type="GO" id="GO:0005319">
    <property type="term" value="F:lipid transporter activity"/>
    <property type="evidence" value="ECO:0007669"/>
    <property type="project" value="TreeGrafter"/>
</dbReference>
<dbReference type="PANTHER" id="PTHR19229">
    <property type="entry name" value="ATP-BINDING CASSETTE TRANSPORTER SUBFAMILY A ABCA"/>
    <property type="match status" value="1"/>
</dbReference>
<dbReference type="Pfam" id="PF00005">
    <property type="entry name" value="ABC_tran"/>
    <property type="match status" value="1"/>
</dbReference>
<dbReference type="GO" id="GO:0005524">
    <property type="term" value="F:ATP binding"/>
    <property type="evidence" value="ECO:0007669"/>
    <property type="project" value="UniProtKB-KW"/>
</dbReference>
<dbReference type="InterPro" id="IPR003439">
    <property type="entry name" value="ABC_transporter-like_ATP-bd"/>
</dbReference>
<dbReference type="GO" id="GO:0016020">
    <property type="term" value="C:membrane"/>
    <property type="evidence" value="ECO:0007669"/>
    <property type="project" value="UniProtKB-SubCell"/>
</dbReference>
<dbReference type="GO" id="GO:0016887">
    <property type="term" value="F:ATP hydrolysis activity"/>
    <property type="evidence" value="ECO:0007669"/>
    <property type="project" value="InterPro"/>
</dbReference>
<dbReference type="PANTHER" id="PTHR19229:SF209">
    <property type="entry name" value="ATP-BINDING CASSETTE SUB-FAMILY A MEMBER 5 ISOFORM X1"/>
    <property type="match status" value="1"/>
</dbReference>
<evidence type="ECO:0000256" key="7">
    <source>
        <dbReference type="ARBA" id="ARBA00022989"/>
    </source>
</evidence>
<feature type="transmembrane region" description="Helical" evidence="9">
    <location>
        <begin position="136"/>
        <end position="158"/>
    </location>
</feature>
<dbReference type="GO" id="GO:0140359">
    <property type="term" value="F:ABC-type transporter activity"/>
    <property type="evidence" value="ECO:0007669"/>
    <property type="project" value="InterPro"/>
</dbReference>
<sequence>MVCTYRHEDIHTDKHPGETTPVQASHICVVSFTVGQNWETFVNKLEQLDVGTLQISNVTSLLHIQPHHLGANVYDMSKNHITVLYNDTAVHSLPIGLNLLSNALAAMVGPIAMPLIKTNSNPWPVQDFTGKEYTSFAAAMFIGLAMVYVPASLAMLLVREREKKIFNQLRVSSVSYMVYWISAFSSDIAQLFAIALCAIIIIFAFQVKSLVTGGAMLCLCLMYLLYLPLNLILAYAMTFGFSSFEKAQNVMYNIYTLIVIIPSMAVSFLDVTGHTSIADGLHYLFCVIDPPYVFIQIIYYINKVYLMSVVLQGPNVSIPISAYFTWDSNILIIFLPPFVHIPLLVLLIHYLETRRICCKTNQSELKKERVLINYTQLQENLHGEDTDVQEERDRVKRLVLEQPPSNTSVPAVAVDSISKVYVGSKSISPCSSREPCIKHAVNNLSFSVNKGEVFGLLGPNGAGKSTTINMITAQTASSRGKITVGGVGVTASLSYNQLGYCPQHDALYDDITLREHLDLYIALRGYSKKMRRAIINYYSQLLQLDDHLNKHVSKLSGGTKRKLSYCMAMIGRPSLVLLDEPSTGLDPKSKRRLWDAVNQTFSQREKAAILTTHYMEEADALCTRIAIMINGQMVCLGSAQHLKNKYGSGYMLEVKLSRSNNQRSNALHQYITTLIPGAERAEHFAERATYRISQSAICSIAEIFKSLQQNKETLNIEDYSFSQSTLEQVFLRFARRQSDARDTDRVIDLNVSHHNLIEQRESPV</sequence>
<dbReference type="InterPro" id="IPR056264">
    <property type="entry name" value="R2_ABCA1-4-like"/>
</dbReference>
<keyword evidence="5" id="KW-0547">Nucleotide-binding</keyword>
<dbReference type="AlphaFoldDB" id="A0AAD9NIC3"/>
<evidence type="ECO:0000256" key="6">
    <source>
        <dbReference type="ARBA" id="ARBA00022840"/>
    </source>
</evidence>
<evidence type="ECO:0000256" key="3">
    <source>
        <dbReference type="ARBA" id="ARBA00022448"/>
    </source>
</evidence>
<evidence type="ECO:0000313" key="12">
    <source>
        <dbReference type="Proteomes" id="UP001208570"/>
    </source>
</evidence>
<feature type="domain" description="ABC transporter" evidence="10">
    <location>
        <begin position="412"/>
        <end position="655"/>
    </location>
</feature>
<dbReference type="Proteomes" id="UP001208570">
    <property type="component" value="Unassembled WGS sequence"/>
</dbReference>
<dbReference type="Pfam" id="PF12698">
    <property type="entry name" value="ABC2_membrane_3"/>
    <property type="match status" value="1"/>
</dbReference>
<dbReference type="FunFam" id="3.40.50.300:FF:000335">
    <property type="entry name" value="ATP binding cassette subfamily A member 5"/>
    <property type="match status" value="1"/>
</dbReference>
<evidence type="ECO:0000259" key="10">
    <source>
        <dbReference type="PROSITE" id="PS50893"/>
    </source>
</evidence>
<evidence type="ECO:0000256" key="1">
    <source>
        <dbReference type="ARBA" id="ARBA00004141"/>
    </source>
</evidence>